<evidence type="ECO:0000256" key="1">
    <source>
        <dbReference type="SAM" id="MobiDB-lite"/>
    </source>
</evidence>
<comment type="caution">
    <text evidence="2">The sequence shown here is derived from an EMBL/GenBank/DDBJ whole genome shotgun (WGS) entry which is preliminary data.</text>
</comment>
<evidence type="ECO:0000313" key="3">
    <source>
        <dbReference type="Proteomes" id="UP000316639"/>
    </source>
</evidence>
<reference evidence="2 3" key="1">
    <citation type="submission" date="2019-07" db="EMBL/GenBank/DDBJ databases">
        <title>Lentzea xizangensis sp. nov., isolated from Qinghai-Tibetan Plateau Soils.</title>
        <authorList>
            <person name="Huang J."/>
        </authorList>
    </citation>
    <scope>NUCLEOTIDE SEQUENCE [LARGE SCALE GENOMIC DNA]</scope>
    <source>
        <strain evidence="2 3">FXJ1.1311</strain>
    </source>
</reference>
<dbReference type="AlphaFoldDB" id="A0A563ES84"/>
<proteinExistence type="predicted"/>
<sequence length="67" mass="7331">MATTTATPRHLHLPDARRGRDPYSGAKGVHHYPASALLPAPRQAYVGQHLIGAEHPRYVGSHREELG</sequence>
<protein>
    <submittedName>
        <fullName evidence="2">Uncharacterized protein</fullName>
    </submittedName>
</protein>
<feature type="compositionally biased region" description="Basic and acidic residues" evidence="1">
    <location>
        <begin position="12"/>
        <end position="21"/>
    </location>
</feature>
<dbReference type="RefSeq" id="WP_146353614.1">
    <property type="nucleotide sequence ID" value="NZ_VOBR01000012.1"/>
</dbReference>
<name>A0A563ES84_9PSEU</name>
<dbReference type="Proteomes" id="UP000316639">
    <property type="component" value="Unassembled WGS sequence"/>
</dbReference>
<evidence type="ECO:0000313" key="2">
    <source>
        <dbReference type="EMBL" id="TWP50452.1"/>
    </source>
</evidence>
<accession>A0A563ES84</accession>
<keyword evidence="3" id="KW-1185">Reference proteome</keyword>
<dbReference type="EMBL" id="VOBR01000012">
    <property type="protein sequence ID" value="TWP50452.1"/>
    <property type="molecule type" value="Genomic_DNA"/>
</dbReference>
<gene>
    <name evidence="2" type="ORF">FKR81_19945</name>
</gene>
<feature type="region of interest" description="Disordered" evidence="1">
    <location>
        <begin position="1"/>
        <end position="28"/>
    </location>
</feature>
<organism evidence="2 3">
    <name type="scientific">Lentzea tibetensis</name>
    <dbReference type="NCBI Taxonomy" id="2591470"/>
    <lineage>
        <taxon>Bacteria</taxon>
        <taxon>Bacillati</taxon>
        <taxon>Actinomycetota</taxon>
        <taxon>Actinomycetes</taxon>
        <taxon>Pseudonocardiales</taxon>
        <taxon>Pseudonocardiaceae</taxon>
        <taxon>Lentzea</taxon>
    </lineage>
</organism>